<dbReference type="GO" id="GO:0017168">
    <property type="term" value="F:5-oxoprolinase (ATP-hydrolyzing) activity"/>
    <property type="evidence" value="ECO:0007669"/>
    <property type="project" value="TreeGrafter"/>
</dbReference>
<dbReference type="Proteomes" id="UP000054893">
    <property type="component" value="Unassembled WGS sequence"/>
</dbReference>
<dbReference type="PANTHER" id="PTHR11365:SF23">
    <property type="entry name" value="HYPOTHETICAL 5-OXOPROLINASE (EUROFUNG)-RELATED"/>
    <property type="match status" value="1"/>
</dbReference>
<dbReference type="AlphaFoldDB" id="A0A158FQI0"/>
<reference evidence="2 3" key="1">
    <citation type="submission" date="2016-01" db="EMBL/GenBank/DDBJ databases">
        <authorList>
            <person name="Oliw E.H."/>
        </authorList>
    </citation>
    <scope>NUCLEOTIDE SEQUENCE [LARGE SCALE GENOMIC DNA]</scope>
    <source>
        <strain evidence="2">LMG 22029</strain>
    </source>
</reference>
<protein>
    <submittedName>
        <fullName evidence="2">5-oxoprolinase (ATP-hydrolyzing)</fullName>
    </submittedName>
</protein>
<sequence>MHAVRTAVMNNRFTAIVEEASAVMYRTAHTTFVKLVQDYQCAIATPDGEVFAYPSQAGVNSFIGVPLKRTIALLHELGIEEGDCFLTNDPFSTDGLVTHMMDVTMVRPIFVDGRLFAFAWGFVHASDIGGAVPGSISPAFTEVFQEGIRIRPVKLYKKGQINEDVRRLFLDNSRTPDDLWGDMKAMISALQSMDRRLRQLSVSYGRDVVAQGMLDVLAFSEAKARSVIAKIPDGTYDFGDYLEGIEPGQYTYIRCAMCVEGDSVSFDFAGTDPQIPAAYNFVSGAGTHPYTIQAFLYYLLTVEPDAPRNAGLLRPISLHAPRGTVINAEFPAAGGSRVAASTRVYDVLLGCLQKAVKGGLSASGPGMSGVIVLSARDPRSGKRQVSVINPLCGGGGGRAGSDGTDAIDSRSGYLKSVPTEVIEVETVLVVHANRLVEDSYSAGRWRGGAALLMEIENTDAEATMTIRGMNRFSFRPWSVDGGYPGRLAEVTLNPGKENAEVLARVTVLKLKRGDVLRLVTPAGGGFGDPLDRDLAAIARDLKRGMLSVDAASQDYGVVFANDGSIDAEATERKRASRRSTQAPAPFDMGPERRAYDAIWPDTVRTRFARLALLQPKAHRQLLVDAVRTRLTAADEAVTDETLQRAIDEEAAVLAGDDVLY</sequence>
<evidence type="ECO:0000313" key="3">
    <source>
        <dbReference type="Proteomes" id="UP000054893"/>
    </source>
</evidence>
<feature type="domain" description="Hydantoinase B/oxoprolinase" evidence="1">
    <location>
        <begin position="4"/>
        <end position="529"/>
    </location>
</feature>
<organism evidence="2 3">
    <name type="scientific">Caballeronia sordidicola</name>
    <name type="common">Burkholderia sordidicola</name>
    <dbReference type="NCBI Taxonomy" id="196367"/>
    <lineage>
        <taxon>Bacteria</taxon>
        <taxon>Pseudomonadati</taxon>
        <taxon>Pseudomonadota</taxon>
        <taxon>Betaproteobacteria</taxon>
        <taxon>Burkholderiales</taxon>
        <taxon>Burkholderiaceae</taxon>
        <taxon>Caballeronia</taxon>
    </lineage>
</organism>
<name>A0A158FQI0_CABSO</name>
<dbReference type="EMBL" id="FCOC02000003">
    <property type="protein sequence ID" value="SAL22035.1"/>
    <property type="molecule type" value="Genomic_DNA"/>
</dbReference>
<proteinExistence type="predicted"/>
<dbReference type="PANTHER" id="PTHR11365">
    <property type="entry name" value="5-OXOPROLINASE RELATED"/>
    <property type="match status" value="1"/>
</dbReference>
<dbReference type="Pfam" id="PF02538">
    <property type="entry name" value="Hydantoinase_B"/>
    <property type="match status" value="1"/>
</dbReference>
<dbReference type="InterPro" id="IPR045079">
    <property type="entry name" value="Oxoprolinase-like"/>
</dbReference>
<dbReference type="GO" id="GO:0005829">
    <property type="term" value="C:cytosol"/>
    <property type="evidence" value="ECO:0007669"/>
    <property type="project" value="TreeGrafter"/>
</dbReference>
<dbReference type="RefSeq" id="WP_060818177.1">
    <property type="nucleotide sequence ID" value="NZ_FCOC02000003.1"/>
</dbReference>
<dbReference type="InterPro" id="IPR003692">
    <property type="entry name" value="Hydantoinase_B"/>
</dbReference>
<dbReference type="OrthoDB" id="8612863at2"/>
<evidence type="ECO:0000313" key="2">
    <source>
        <dbReference type="EMBL" id="SAL22035.1"/>
    </source>
</evidence>
<evidence type="ECO:0000259" key="1">
    <source>
        <dbReference type="Pfam" id="PF02538"/>
    </source>
</evidence>
<accession>A0A158FQI0</accession>
<gene>
    <name evidence="2" type="ORF">AWB64_01657</name>
</gene>
<dbReference type="GO" id="GO:0006749">
    <property type="term" value="P:glutathione metabolic process"/>
    <property type="evidence" value="ECO:0007669"/>
    <property type="project" value="TreeGrafter"/>
</dbReference>